<reference evidence="1" key="1">
    <citation type="submission" date="2018-05" db="EMBL/GenBank/DDBJ databases">
        <authorList>
            <person name="Lanie J.A."/>
            <person name="Ng W.-L."/>
            <person name="Kazmierczak K.M."/>
            <person name="Andrzejewski T.M."/>
            <person name="Davidsen T.M."/>
            <person name="Wayne K.J."/>
            <person name="Tettelin H."/>
            <person name="Glass J.I."/>
            <person name="Rusch D."/>
            <person name="Podicherti R."/>
            <person name="Tsui H.-C.T."/>
            <person name="Winkler M.E."/>
        </authorList>
    </citation>
    <scope>NUCLEOTIDE SEQUENCE</scope>
</reference>
<name>A0A381WI44_9ZZZZ</name>
<gene>
    <name evidence="1" type="ORF">METZ01_LOCUS104447</name>
</gene>
<sequence>MVTSHYLGCNLAGELWRCDGGAGTGSLIPEIF</sequence>
<evidence type="ECO:0000313" key="1">
    <source>
        <dbReference type="EMBL" id="SVA51593.1"/>
    </source>
</evidence>
<dbReference type="AlphaFoldDB" id="A0A381WI44"/>
<protein>
    <submittedName>
        <fullName evidence="1">Uncharacterized protein</fullName>
    </submittedName>
</protein>
<proteinExistence type="predicted"/>
<dbReference type="EMBL" id="UINC01011734">
    <property type="protein sequence ID" value="SVA51593.1"/>
    <property type="molecule type" value="Genomic_DNA"/>
</dbReference>
<organism evidence="1">
    <name type="scientific">marine metagenome</name>
    <dbReference type="NCBI Taxonomy" id="408172"/>
    <lineage>
        <taxon>unclassified sequences</taxon>
        <taxon>metagenomes</taxon>
        <taxon>ecological metagenomes</taxon>
    </lineage>
</organism>
<accession>A0A381WI44</accession>